<comment type="caution">
    <text evidence="2">The sequence shown here is derived from an EMBL/GenBank/DDBJ whole genome shotgun (WGS) entry which is preliminary data.</text>
</comment>
<keyword evidence="3" id="KW-1185">Reference proteome</keyword>
<evidence type="ECO:0000256" key="1">
    <source>
        <dbReference type="SAM" id="MobiDB-lite"/>
    </source>
</evidence>
<organism evidence="2 3">
    <name type="scientific">Sedimentitalea xiamensis</name>
    <dbReference type="NCBI Taxonomy" id="3050037"/>
    <lineage>
        <taxon>Bacteria</taxon>
        <taxon>Pseudomonadati</taxon>
        <taxon>Pseudomonadota</taxon>
        <taxon>Alphaproteobacteria</taxon>
        <taxon>Rhodobacterales</taxon>
        <taxon>Paracoccaceae</taxon>
        <taxon>Sedimentitalea</taxon>
    </lineage>
</organism>
<sequence>MKTGLFGVALPGFAMFATALWAQALPPLSRPAEMPPATFTGSQYVDSKGCAFRRATVDGHVTWAARMTGARQQVCGLPPSVAPEGMAVDAAIRAGAPKQAGVRPASPVRAAQGQRRKSRNASVLRGYRPVWKDDRLNPSRGKTNPVPVAGAFDLAPPGGYVPVWRDGRLNPRRGPRPVQREAGRAGPRAPAASDPVRSAAAQVNRISTRPGSPGKMPRADR</sequence>
<dbReference type="RefSeq" id="WP_284486789.1">
    <property type="nucleotide sequence ID" value="NZ_JASNJE010000026.1"/>
</dbReference>
<dbReference type="EMBL" id="JASNJE010000026">
    <property type="protein sequence ID" value="MDK3074859.1"/>
    <property type="molecule type" value="Genomic_DNA"/>
</dbReference>
<name>A0ABT7FI96_9RHOB</name>
<reference evidence="2 3" key="1">
    <citation type="submission" date="2023-05" db="EMBL/GenBank/DDBJ databases">
        <title>Sedimentitalea sp. nov. JM2-8.</title>
        <authorList>
            <person name="Huang J."/>
        </authorList>
    </citation>
    <scope>NUCLEOTIDE SEQUENCE [LARGE SCALE GENOMIC DNA]</scope>
    <source>
        <strain evidence="2 3">JM2-8</strain>
    </source>
</reference>
<feature type="region of interest" description="Disordered" evidence="1">
    <location>
        <begin position="96"/>
        <end position="221"/>
    </location>
</feature>
<proteinExistence type="predicted"/>
<gene>
    <name evidence="2" type="ORF">QO034_17360</name>
</gene>
<dbReference type="Proteomes" id="UP001227126">
    <property type="component" value="Unassembled WGS sequence"/>
</dbReference>
<evidence type="ECO:0000313" key="3">
    <source>
        <dbReference type="Proteomes" id="UP001227126"/>
    </source>
</evidence>
<evidence type="ECO:0000313" key="2">
    <source>
        <dbReference type="EMBL" id="MDK3074859.1"/>
    </source>
</evidence>
<protein>
    <submittedName>
        <fullName evidence="2">Uncharacterized protein</fullName>
    </submittedName>
</protein>
<accession>A0ABT7FI96</accession>